<dbReference type="SUPFAM" id="SSF55008">
    <property type="entry name" value="HMA, heavy metal-associated domain"/>
    <property type="match status" value="1"/>
</dbReference>
<dbReference type="CDD" id="cd00371">
    <property type="entry name" value="HMA"/>
    <property type="match status" value="1"/>
</dbReference>
<dbReference type="PROSITE" id="PS50846">
    <property type="entry name" value="HMA_2"/>
    <property type="match status" value="1"/>
</dbReference>
<dbReference type="Proteomes" id="UP001140206">
    <property type="component" value="Chromosome 1"/>
</dbReference>
<feature type="region of interest" description="Disordered" evidence="1">
    <location>
        <begin position="27"/>
        <end position="65"/>
    </location>
</feature>
<dbReference type="AlphaFoldDB" id="A0AAV8GMN8"/>
<name>A0AAV8GMN8_9POAL</name>
<accession>A0AAV8GMN8</accession>
<dbReference type="PANTHER" id="PTHR46119:SF15">
    <property type="entry name" value="PROTEIN SODIUM POTASSIUM ROOT DEFECTIVE 2"/>
    <property type="match status" value="1"/>
</dbReference>
<dbReference type="PANTHER" id="PTHR46119">
    <property type="entry name" value="OS08G0405700 PROTEIN"/>
    <property type="match status" value="1"/>
</dbReference>
<gene>
    <name evidence="3" type="ORF">LUZ62_017133</name>
</gene>
<evidence type="ECO:0000259" key="2">
    <source>
        <dbReference type="PROSITE" id="PS50846"/>
    </source>
</evidence>
<dbReference type="InterPro" id="IPR044526">
    <property type="entry name" value="NAKR1-3"/>
</dbReference>
<sequence length="225" mass="24616">MVLVLFRDMKRASFSCSSSASAAISNSIIRHSPQLRDPKRKKSDNSNQKLKEPPQNPPKSSQKLISPVDSSRYLLKSSRLQFDESARSFIDIIPEPRTACLPVPVPVLVPVPVPVPSSDLVPVESSCTDVQSEKENKPVMLRSCSTRTQDQTVELRVSLHCKGCAGKVKKHISKMEGVTSFNIDLDSKKVTVIGDVTPLGVLSSVSKVKNAQFWNSSPARASVSF</sequence>
<dbReference type="GO" id="GO:0046872">
    <property type="term" value="F:metal ion binding"/>
    <property type="evidence" value="ECO:0007669"/>
    <property type="project" value="InterPro"/>
</dbReference>
<keyword evidence="4" id="KW-1185">Reference proteome</keyword>
<evidence type="ECO:0000313" key="3">
    <source>
        <dbReference type="EMBL" id="KAJ4804567.1"/>
    </source>
</evidence>
<dbReference type="Gene3D" id="3.30.70.100">
    <property type="match status" value="1"/>
</dbReference>
<feature type="domain" description="HMA" evidence="2">
    <location>
        <begin position="150"/>
        <end position="216"/>
    </location>
</feature>
<reference evidence="3" key="1">
    <citation type="submission" date="2022-08" db="EMBL/GenBank/DDBJ databases">
        <authorList>
            <person name="Marques A."/>
        </authorList>
    </citation>
    <scope>NUCLEOTIDE SEQUENCE</scope>
    <source>
        <strain evidence="3">RhyPub2mFocal</strain>
        <tissue evidence="3">Leaves</tissue>
    </source>
</reference>
<comment type="caution">
    <text evidence="3">The sequence shown here is derived from an EMBL/GenBank/DDBJ whole genome shotgun (WGS) entry which is preliminary data.</text>
</comment>
<proteinExistence type="predicted"/>
<dbReference type="InterPro" id="IPR006121">
    <property type="entry name" value="HMA_dom"/>
</dbReference>
<evidence type="ECO:0000256" key="1">
    <source>
        <dbReference type="SAM" id="MobiDB-lite"/>
    </source>
</evidence>
<dbReference type="Pfam" id="PF00403">
    <property type="entry name" value="HMA"/>
    <property type="match status" value="1"/>
</dbReference>
<evidence type="ECO:0000313" key="4">
    <source>
        <dbReference type="Proteomes" id="UP001140206"/>
    </source>
</evidence>
<protein>
    <submittedName>
        <fullName evidence="3">Heavy metal-associated isoprenylated plant protein 36</fullName>
    </submittedName>
</protein>
<dbReference type="InterPro" id="IPR036163">
    <property type="entry name" value="HMA_dom_sf"/>
</dbReference>
<organism evidence="3 4">
    <name type="scientific">Rhynchospora pubera</name>
    <dbReference type="NCBI Taxonomy" id="906938"/>
    <lineage>
        <taxon>Eukaryota</taxon>
        <taxon>Viridiplantae</taxon>
        <taxon>Streptophyta</taxon>
        <taxon>Embryophyta</taxon>
        <taxon>Tracheophyta</taxon>
        <taxon>Spermatophyta</taxon>
        <taxon>Magnoliopsida</taxon>
        <taxon>Liliopsida</taxon>
        <taxon>Poales</taxon>
        <taxon>Cyperaceae</taxon>
        <taxon>Cyperoideae</taxon>
        <taxon>Rhynchosporeae</taxon>
        <taxon>Rhynchospora</taxon>
    </lineage>
</organism>
<dbReference type="EMBL" id="JAMFTS010000001">
    <property type="protein sequence ID" value="KAJ4804567.1"/>
    <property type="molecule type" value="Genomic_DNA"/>
</dbReference>